<dbReference type="InterPro" id="IPR001138">
    <property type="entry name" value="Zn2Cys6_DnaBD"/>
</dbReference>
<organism evidence="3 4">
    <name type="scientific">Tortispora caseinolytica NRRL Y-17796</name>
    <dbReference type="NCBI Taxonomy" id="767744"/>
    <lineage>
        <taxon>Eukaryota</taxon>
        <taxon>Fungi</taxon>
        <taxon>Dikarya</taxon>
        <taxon>Ascomycota</taxon>
        <taxon>Saccharomycotina</taxon>
        <taxon>Trigonopsidomycetes</taxon>
        <taxon>Trigonopsidales</taxon>
        <taxon>Trigonopsidaceae</taxon>
        <taxon>Tortispora</taxon>
    </lineage>
</organism>
<protein>
    <recommendedName>
        <fullName evidence="2">Zn(2)-C6 fungal-type domain-containing protein</fullName>
    </recommendedName>
</protein>
<evidence type="ECO:0000313" key="3">
    <source>
        <dbReference type="EMBL" id="ODV90063.1"/>
    </source>
</evidence>
<keyword evidence="1" id="KW-0539">Nucleus</keyword>
<gene>
    <name evidence="3" type="ORF">CANCADRAFT_31141</name>
</gene>
<dbReference type="PROSITE" id="PS50048">
    <property type="entry name" value="ZN2_CY6_FUNGAL_2"/>
    <property type="match status" value="1"/>
</dbReference>
<dbReference type="PROSITE" id="PS00463">
    <property type="entry name" value="ZN2_CY6_FUNGAL_1"/>
    <property type="match status" value="1"/>
</dbReference>
<dbReference type="PANTHER" id="PTHR37534">
    <property type="entry name" value="TRANSCRIPTIONAL ACTIVATOR PROTEIN UGA3"/>
    <property type="match status" value="1"/>
</dbReference>
<name>A0A1E4TED1_9ASCO</name>
<dbReference type="Pfam" id="PF00172">
    <property type="entry name" value="Zn_clus"/>
    <property type="match status" value="1"/>
</dbReference>
<dbReference type="SUPFAM" id="SSF57701">
    <property type="entry name" value="Zn2/Cys6 DNA-binding domain"/>
    <property type="match status" value="1"/>
</dbReference>
<proteinExistence type="predicted"/>
<accession>A0A1E4TED1</accession>
<evidence type="ECO:0000259" key="2">
    <source>
        <dbReference type="PROSITE" id="PS50048"/>
    </source>
</evidence>
<dbReference type="InterPro" id="IPR036864">
    <property type="entry name" value="Zn2-C6_fun-type_DNA-bd_sf"/>
</dbReference>
<dbReference type="AlphaFoldDB" id="A0A1E4TED1"/>
<sequence length="575" mass="66212">MSARPKPSTEVISKLTEYELVRKRLGRSVPRTKLGCITCKKRKVKCDLVKPHCWNCSRLGRTCVYALSTNAGSKTCADQLLSFPLHNSTDTGTNLLPKFRVEEYLALNEFDPLLQPDAEIGLVLTQKRQFLEEYFRLHVHPPIISTLDLRAWNRLKNTFLNLSQSQPLIAKAVCALSEVYSLSLWNSGKKSSTNFEGNNMIAFELYLSAKNDIELFSAFERDDKMSEHMLAASFLLGCFELICRDQLPAFTEKNMNSLLLKQGTKWSKIAKRLMSWLLLLDAKAVHLGGKGVLGASSSAMLAIVDDDRMVFNPSEWSDKESNLSESCTHRIEELKGYVFESLYKPIADFHVGSQGFVRRIATMDRHHIQRGVGIYEEAVQLEAENILKDMDKLWQQRSPLFDTTMKELSSLIEPALARSLYNKSRIILCNFWANYIYLHRVTWWDLPMSGIAMKAHEEIWNNLLKYYEIMETEWVPEYVPSKPVNPEFLWPMFMYGCEEPDRTKNTWVINEFRRATNIALPPDQYVFNNEFTYSMNASRAADLLEELIKRQKLEGKRIDAKFLSLELLGVEFSIL</sequence>
<evidence type="ECO:0000313" key="4">
    <source>
        <dbReference type="Proteomes" id="UP000095023"/>
    </source>
</evidence>
<feature type="domain" description="Zn(2)-C6 fungal-type" evidence="2">
    <location>
        <begin position="35"/>
        <end position="65"/>
    </location>
</feature>
<dbReference type="GO" id="GO:0000976">
    <property type="term" value="F:transcription cis-regulatory region binding"/>
    <property type="evidence" value="ECO:0007669"/>
    <property type="project" value="TreeGrafter"/>
</dbReference>
<dbReference type="GO" id="GO:0008270">
    <property type="term" value="F:zinc ion binding"/>
    <property type="evidence" value="ECO:0007669"/>
    <property type="project" value="InterPro"/>
</dbReference>
<dbReference type="GO" id="GO:0045944">
    <property type="term" value="P:positive regulation of transcription by RNA polymerase II"/>
    <property type="evidence" value="ECO:0007669"/>
    <property type="project" value="TreeGrafter"/>
</dbReference>
<evidence type="ECO:0000256" key="1">
    <source>
        <dbReference type="ARBA" id="ARBA00023242"/>
    </source>
</evidence>
<reference evidence="4" key="1">
    <citation type="submission" date="2016-02" db="EMBL/GenBank/DDBJ databases">
        <title>Comparative genomics of biotechnologically important yeasts.</title>
        <authorList>
            <consortium name="DOE Joint Genome Institute"/>
            <person name="Riley R."/>
            <person name="Haridas S."/>
            <person name="Wolfe K.H."/>
            <person name="Lopes M.R."/>
            <person name="Hittinger C.T."/>
            <person name="Goker M."/>
            <person name="Salamov A."/>
            <person name="Wisecaver J."/>
            <person name="Long T.M."/>
            <person name="Aerts A.L."/>
            <person name="Barry K."/>
            <person name="Choi C."/>
            <person name="Clum A."/>
            <person name="Coughlan A.Y."/>
            <person name="Deshpande S."/>
            <person name="Douglass A.P."/>
            <person name="Hanson S.J."/>
            <person name="Klenk H.-P."/>
            <person name="Labutti K."/>
            <person name="Lapidus A."/>
            <person name="Lindquist E."/>
            <person name="Lipzen A."/>
            <person name="Meier-Kolthoff J.P."/>
            <person name="Ohm R.A."/>
            <person name="Otillar R.P."/>
            <person name="Pangilinan J."/>
            <person name="Peng Y."/>
            <person name="Rokas A."/>
            <person name="Rosa C.A."/>
            <person name="Scheuner C."/>
            <person name="Sibirny A.A."/>
            <person name="Slot J.C."/>
            <person name="Stielow J.B."/>
            <person name="Sun H."/>
            <person name="Kurtzman C.P."/>
            <person name="Blackwell M."/>
            <person name="Jeffries T.W."/>
            <person name="Grigoriev I.V."/>
        </authorList>
    </citation>
    <scope>NUCLEOTIDE SEQUENCE [LARGE SCALE GENOMIC DNA]</scope>
    <source>
        <strain evidence="4">NRRL Y-17796</strain>
    </source>
</reference>
<dbReference type="CDD" id="cd00067">
    <property type="entry name" value="GAL4"/>
    <property type="match status" value="1"/>
</dbReference>
<dbReference type="GO" id="GO:0000981">
    <property type="term" value="F:DNA-binding transcription factor activity, RNA polymerase II-specific"/>
    <property type="evidence" value="ECO:0007669"/>
    <property type="project" value="InterPro"/>
</dbReference>
<dbReference type="SMART" id="SM00066">
    <property type="entry name" value="GAL4"/>
    <property type="match status" value="1"/>
</dbReference>
<dbReference type="OrthoDB" id="416217at2759"/>
<keyword evidence="4" id="KW-1185">Reference proteome</keyword>
<dbReference type="EMBL" id="KV453842">
    <property type="protein sequence ID" value="ODV90063.1"/>
    <property type="molecule type" value="Genomic_DNA"/>
</dbReference>
<dbReference type="PANTHER" id="PTHR37534:SF49">
    <property type="entry name" value="LYSINE BIOSYNTHESIS REGULATORY PROTEIN LYS14"/>
    <property type="match status" value="1"/>
</dbReference>
<dbReference type="GO" id="GO:0005634">
    <property type="term" value="C:nucleus"/>
    <property type="evidence" value="ECO:0007669"/>
    <property type="project" value="TreeGrafter"/>
</dbReference>
<dbReference type="Proteomes" id="UP000095023">
    <property type="component" value="Unassembled WGS sequence"/>
</dbReference>
<dbReference type="Gene3D" id="4.10.240.10">
    <property type="entry name" value="Zn(2)-C6 fungal-type DNA-binding domain"/>
    <property type="match status" value="1"/>
</dbReference>